<evidence type="ECO:0000259" key="9">
    <source>
        <dbReference type="Pfam" id="PF02770"/>
    </source>
</evidence>
<dbReference type="OrthoDB" id="434771at2759"/>
<dbReference type="InterPro" id="IPR046373">
    <property type="entry name" value="Acyl-CoA_Oxase/DH_mid-dom_sf"/>
</dbReference>
<gene>
    <name evidence="10" type="ORF">CLODIP_2_CD04908</name>
</gene>
<evidence type="ECO:0000313" key="11">
    <source>
        <dbReference type="Proteomes" id="UP000494165"/>
    </source>
</evidence>
<evidence type="ECO:0000259" key="8">
    <source>
        <dbReference type="Pfam" id="PF00441"/>
    </source>
</evidence>
<organism evidence="10 11">
    <name type="scientific">Cloeon dipterum</name>
    <dbReference type="NCBI Taxonomy" id="197152"/>
    <lineage>
        <taxon>Eukaryota</taxon>
        <taxon>Metazoa</taxon>
        <taxon>Ecdysozoa</taxon>
        <taxon>Arthropoda</taxon>
        <taxon>Hexapoda</taxon>
        <taxon>Insecta</taxon>
        <taxon>Pterygota</taxon>
        <taxon>Palaeoptera</taxon>
        <taxon>Ephemeroptera</taxon>
        <taxon>Pisciforma</taxon>
        <taxon>Baetidae</taxon>
        <taxon>Cloeon</taxon>
    </lineage>
</organism>
<comment type="cofactor">
    <cofactor evidence="1 7">
        <name>FAD</name>
        <dbReference type="ChEBI" id="CHEBI:57692"/>
    </cofactor>
</comment>
<dbReference type="InterPro" id="IPR009100">
    <property type="entry name" value="AcylCoA_DH/oxidase_NM_dom_sf"/>
</dbReference>
<keyword evidence="11" id="KW-1185">Reference proteome</keyword>
<reference evidence="10 11" key="1">
    <citation type="submission" date="2020-04" db="EMBL/GenBank/DDBJ databases">
        <authorList>
            <person name="Alioto T."/>
            <person name="Alioto T."/>
            <person name="Gomez Garrido J."/>
        </authorList>
    </citation>
    <scope>NUCLEOTIDE SEQUENCE [LARGE SCALE GENOMIC DNA]</scope>
</reference>
<evidence type="ECO:0000256" key="4">
    <source>
        <dbReference type="ARBA" id="ARBA00022630"/>
    </source>
</evidence>
<dbReference type="GO" id="GO:0070991">
    <property type="term" value="F:medium-chain fatty acyl-CoA dehydrogenase activity"/>
    <property type="evidence" value="ECO:0007669"/>
    <property type="project" value="TreeGrafter"/>
</dbReference>
<dbReference type="InterPro" id="IPR006091">
    <property type="entry name" value="Acyl-CoA_Oxase/DH_mid-dom"/>
</dbReference>
<feature type="domain" description="Acyl-CoA oxidase/dehydrogenase middle" evidence="9">
    <location>
        <begin position="35"/>
        <end position="133"/>
    </location>
</feature>
<keyword evidence="4 7" id="KW-0285">Flavoprotein</keyword>
<dbReference type="Pfam" id="PF00441">
    <property type="entry name" value="Acyl-CoA_dh_1"/>
    <property type="match status" value="1"/>
</dbReference>
<evidence type="ECO:0000256" key="6">
    <source>
        <dbReference type="ARBA" id="ARBA00023002"/>
    </source>
</evidence>
<evidence type="ECO:0000256" key="7">
    <source>
        <dbReference type="RuleBase" id="RU362125"/>
    </source>
</evidence>
<dbReference type="Gene3D" id="1.20.140.10">
    <property type="entry name" value="Butyryl-CoA Dehydrogenase, subunit A, domain 3"/>
    <property type="match status" value="1"/>
</dbReference>
<sequence length="301" mass="32799">MEATGLGQTPVIIAGNKEQQKKYLGRLIEEPLVAAYCVTEPGAGSDVNGVKTRAEKKGDEWILNGQKMWITNGGVANWYFLLARTNPDPKAPASKAFTGFIVEREFPGVTPGRKEINMGQRCSDTRGITFEDVRIPKENVLLGEGAGFKIAMGTFDKTRAPVAAGATGLAQRAFTEATKYALERKAFGVPIATHQAVAFMLAEMAIGVETSRLAWMRAAWEVDQGRRNSYYASIAKALAGDVANKCAADAVQIFGGNGFNSDYPVEKLMRDAKIYQIYEGTAQIQRLIISRQLIERHLSSA</sequence>
<dbReference type="Pfam" id="PF02770">
    <property type="entry name" value="Acyl-CoA_dh_M"/>
    <property type="match status" value="1"/>
</dbReference>
<feature type="domain" description="Acyl-CoA dehydrogenase/oxidase C-terminal" evidence="8">
    <location>
        <begin position="145"/>
        <end position="293"/>
    </location>
</feature>
<dbReference type="FunFam" id="2.40.110.10:FF:000007">
    <property type="entry name" value="Medium-chain specific acyl-CoA dehydrogenase, mitochondrial"/>
    <property type="match status" value="1"/>
</dbReference>
<keyword evidence="5 7" id="KW-0274">FAD</keyword>
<evidence type="ECO:0000256" key="1">
    <source>
        <dbReference type="ARBA" id="ARBA00001974"/>
    </source>
</evidence>
<evidence type="ECO:0000256" key="2">
    <source>
        <dbReference type="ARBA" id="ARBA00009347"/>
    </source>
</evidence>
<evidence type="ECO:0000256" key="5">
    <source>
        <dbReference type="ARBA" id="ARBA00022827"/>
    </source>
</evidence>
<dbReference type="GO" id="GO:0005739">
    <property type="term" value="C:mitochondrion"/>
    <property type="evidence" value="ECO:0007669"/>
    <property type="project" value="TreeGrafter"/>
</dbReference>
<dbReference type="PROSITE" id="PS00073">
    <property type="entry name" value="ACYL_COA_DH_2"/>
    <property type="match status" value="1"/>
</dbReference>
<dbReference type="InterPro" id="IPR006089">
    <property type="entry name" value="Acyl-CoA_DH_CS"/>
</dbReference>
<dbReference type="GO" id="GO:0051793">
    <property type="term" value="P:medium-chain fatty acid catabolic process"/>
    <property type="evidence" value="ECO:0007669"/>
    <property type="project" value="TreeGrafter"/>
</dbReference>
<evidence type="ECO:0000313" key="10">
    <source>
        <dbReference type="EMBL" id="CAB3376227.1"/>
    </source>
</evidence>
<proteinExistence type="inferred from homology"/>
<dbReference type="FunFam" id="1.20.140.10:FF:000011">
    <property type="entry name" value="Medium-chain specific acyl-CoA dehydrogenase, mitochondrial"/>
    <property type="match status" value="1"/>
</dbReference>
<dbReference type="InterPro" id="IPR036250">
    <property type="entry name" value="AcylCo_DH-like_C"/>
</dbReference>
<dbReference type="PANTHER" id="PTHR48083:SF2">
    <property type="entry name" value="MEDIUM-CHAIN SPECIFIC ACYL-COA DEHYDROGENASE, MITOCHONDRIAL"/>
    <property type="match status" value="1"/>
</dbReference>
<comment type="similarity">
    <text evidence="2 7">Belongs to the acyl-CoA dehydrogenase family.</text>
</comment>
<comment type="caution">
    <text evidence="10">The sequence shown here is derived from an EMBL/GenBank/DDBJ whole genome shotgun (WGS) entry which is preliminary data.</text>
</comment>
<dbReference type="InterPro" id="IPR009075">
    <property type="entry name" value="AcylCo_DH/oxidase_C"/>
</dbReference>
<accession>A0A8S1D3I2</accession>
<protein>
    <recommendedName>
        <fullName evidence="3">Medium-chain specific acyl-CoA dehydrogenase, mitochondrial</fullName>
    </recommendedName>
</protein>
<dbReference type="Proteomes" id="UP000494165">
    <property type="component" value="Unassembled WGS sequence"/>
</dbReference>
<dbReference type="SUPFAM" id="SSF47203">
    <property type="entry name" value="Acyl-CoA dehydrogenase C-terminal domain-like"/>
    <property type="match status" value="1"/>
</dbReference>
<keyword evidence="6 7" id="KW-0560">Oxidoreductase</keyword>
<dbReference type="AlphaFoldDB" id="A0A8S1D3I2"/>
<dbReference type="InterPro" id="IPR050741">
    <property type="entry name" value="Acyl-CoA_dehydrogenase"/>
</dbReference>
<dbReference type="PANTHER" id="PTHR48083">
    <property type="entry name" value="MEDIUM-CHAIN SPECIFIC ACYL-COA DEHYDROGENASE, MITOCHONDRIAL-RELATED"/>
    <property type="match status" value="1"/>
</dbReference>
<dbReference type="SUPFAM" id="SSF56645">
    <property type="entry name" value="Acyl-CoA dehydrogenase NM domain-like"/>
    <property type="match status" value="1"/>
</dbReference>
<dbReference type="EMBL" id="CADEPI010000126">
    <property type="protein sequence ID" value="CAB3376227.1"/>
    <property type="molecule type" value="Genomic_DNA"/>
</dbReference>
<dbReference type="Gene3D" id="2.40.110.10">
    <property type="entry name" value="Butyryl-CoA Dehydrogenase, subunit A, domain 2"/>
    <property type="match status" value="1"/>
</dbReference>
<name>A0A8S1D3I2_9INSE</name>
<evidence type="ECO:0000256" key="3">
    <source>
        <dbReference type="ARBA" id="ARBA00019125"/>
    </source>
</evidence>
<dbReference type="PROSITE" id="PS00072">
    <property type="entry name" value="ACYL_COA_DH_1"/>
    <property type="match status" value="1"/>
</dbReference>